<dbReference type="EMBL" id="CAJNOQ010002493">
    <property type="protein sequence ID" value="CAF0961275.1"/>
    <property type="molecule type" value="Genomic_DNA"/>
</dbReference>
<feature type="region of interest" description="Disordered" evidence="4">
    <location>
        <begin position="1"/>
        <end position="22"/>
    </location>
</feature>
<dbReference type="SUPFAM" id="SSF64602">
    <property type="entry name" value="F1 ATPase inhibitor, IF1, C-terminal domain"/>
    <property type="match status" value="1"/>
</dbReference>
<comment type="similarity">
    <text evidence="2">Belongs to the ATPase inhibitor family.</text>
</comment>
<dbReference type="Pfam" id="PF04568">
    <property type="entry name" value="IATP"/>
    <property type="match status" value="1"/>
</dbReference>
<dbReference type="EMBL" id="CAJNOK010003708">
    <property type="protein sequence ID" value="CAF0911398.1"/>
    <property type="molecule type" value="Genomic_DNA"/>
</dbReference>
<dbReference type="EMBL" id="CAJOBA010003709">
    <property type="protein sequence ID" value="CAF3690434.1"/>
    <property type="molecule type" value="Genomic_DNA"/>
</dbReference>
<dbReference type="Gene3D" id="1.20.5.500">
    <property type="entry name" value="Single helix bin"/>
    <property type="match status" value="1"/>
</dbReference>
<dbReference type="Proteomes" id="UP000682733">
    <property type="component" value="Unassembled WGS sequence"/>
</dbReference>
<feature type="compositionally biased region" description="Basic and acidic residues" evidence="4">
    <location>
        <begin position="56"/>
        <end position="68"/>
    </location>
</feature>
<dbReference type="EMBL" id="CAJOBC010002493">
    <property type="protein sequence ID" value="CAF3735735.1"/>
    <property type="molecule type" value="Genomic_DNA"/>
</dbReference>
<evidence type="ECO:0000256" key="2">
    <source>
        <dbReference type="ARBA" id="ARBA00010901"/>
    </source>
</evidence>
<dbReference type="InterPro" id="IPR007648">
    <property type="entry name" value="ATPase_inhibitor_mt"/>
</dbReference>
<protein>
    <submittedName>
        <fullName evidence="6">Uncharacterized protein</fullName>
    </submittedName>
</protein>
<dbReference type="GO" id="GO:0042030">
    <property type="term" value="F:ATPase inhibitor activity"/>
    <property type="evidence" value="ECO:0007669"/>
    <property type="project" value="InterPro"/>
</dbReference>
<evidence type="ECO:0000313" key="5">
    <source>
        <dbReference type="EMBL" id="CAF0911398.1"/>
    </source>
</evidence>
<sequence>MSGFGSTNPTAGAINEGGGSWARKEKADENMYFLKQENEILEKMRQAKAQEGNDTTTDRRTNENPEKK</sequence>
<reference evidence="6" key="1">
    <citation type="submission" date="2021-02" db="EMBL/GenBank/DDBJ databases">
        <authorList>
            <person name="Nowell W R."/>
        </authorList>
    </citation>
    <scope>NUCLEOTIDE SEQUENCE</scope>
</reference>
<evidence type="ECO:0000313" key="7">
    <source>
        <dbReference type="EMBL" id="CAF3690434.1"/>
    </source>
</evidence>
<proteinExistence type="inferred from homology"/>
<keyword evidence="3" id="KW-0496">Mitochondrion</keyword>
<name>A0A814E4I5_9BILA</name>
<dbReference type="Proteomes" id="UP000681722">
    <property type="component" value="Unassembled WGS sequence"/>
</dbReference>
<dbReference type="Proteomes" id="UP000663829">
    <property type="component" value="Unassembled WGS sequence"/>
</dbReference>
<dbReference type="AlphaFoldDB" id="A0A814E4I5"/>
<dbReference type="OrthoDB" id="10045676at2759"/>
<evidence type="ECO:0000256" key="3">
    <source>
        <dbReference type="ARBA" id="ARBA00023128"/>
    </source>
</evidence>
<evidence type="ECO:0000313" key="8">
    <source>
        <dbReference type="EMBL" id="CAF3735735.1"/>
    </source>
</evidence>
<gene>
    <name evidence="6" type="ORF">GPM918_LOCUS11765</name>
    <name evidence="5" type="ORF">OVA965_LOCUS10142</name>
    <name evidence="8" type="ORF">SRO942_LOCUS11766</name>
    <name evidence="7" type="ORF">TMI583_LOCUS10138</name>
</gene>
<feature type="compositionally biased region" description="Polar residues" evidence="4">
    <location>
        <begin position="1"/>
        <end position="10"/>
    </location>
</feature>
<comment type="caution">
    <text evidence="6">The sequence shown here is derived from an EMBL/GenBank/DDBJ whole genome shotgun (WGS) entry which is preliminary data.</text>
</comment>
<evidence type="ECO:0000256" key="1">
    <source>
        <dbReference type="ARBA" id="ARBA00004173"/>
    </source>
</evidence>
<evidence type="ECO:0000256" key="4">
    <source>
        <dbReference type="SAM" id="MobiDB-lite"/>
    </source>
</evidence>
<evidence type="ECO:0000313" key="6">
    <source>
        <dbReference type="EMBL" id="CAF0961275.1"/>
    </source>
</evidence>
<keyword evidence="9" id="KW-1185">Reference proteome</keyword>
<organism evidence="6 9">
    <name type="scientific">Didymodactylos carnosus</name>
    <dbReference type="NCBI Taxonomy" id="1234261"/>
    <lineage>
        <taxon>Eukaryota</taxon>
        <taxon>Metazoa</taxon>
        <taxon>Spiralia</taxon>
        <taxon>Gnathifera</taxon>
        <taxon>Rotifera</taxon>
        <taxon>Eurotatoria</taxon>
        <taxon>Bdelloidea</taxon>
        <taxon>Philodinida</taxon>
        <taxon>Philodinidae</taxon>
        <taxon>Didymodactylos</taxon>
    </lineage>
</organism>
<dbReference type="GO" id="GO:0005739">
    <property type="term" value="C:mitochondrion"/>
    <property type="evidence" value="ECO:0007669"/>
    <property type="project" value="UniProtKB-SubCell"/>
</dbReference>
<accession>A0A814E4I5</accession>
<feature type="region of interest" description="Disordered" evidence="4">
    <location>
        <begin position="42"/>
        <end position="68"/>
    </location>
</feature>
<dbReference type="Proteomes" id="UP000677228">
    <property type="component" value="Unassembled WGS sequence"/>
</dbReference>
<comment type="subcellular location">
    <subcellularLocation>
        <location evidence="1">Mitochondrion</location>
    </subcellularLocation>
</comment>
<evidence type="ECO:0000313" key="9">
    <source>
        <dbReference type="Proteomes" id="UP000663829"/>
    </source>
</evidence>